<dbReference type="GeneID" id="301682596"/>
<dbReference type="EMBL" id="BIMW01000077">
    <property type="protein sequence ID" value="GCE93685.1"/>
    <property type="molecule type" value="Genomic_DNA"/>
</dbReference>
<dbReference type="RefSeq" id="WP_006619028.1">
    <property type="nucleotide sequence ID" value="NZ_BIMW01000077.1"/>
</dbReference>
<accession>A0A5M3T5G3</accession>
<proteinExistence type="predicted"/>
<dbReference type="SUPFAM" id="SSF52540">
    <property type="entry name" value="P-loop containing nucleoside triphosphate hydrolases"/>
    <property type="match status" value="1"/>
</dbReference>
<evidence type="ECO:0000313" key="1">
    <source>
        <dbReference type="EMBL" id="GCE93685.1"/>
    </source>
</evidence>
<keyword evidence="2" id="KW-1185">Reference proteome</keyword>
<protein>
    <submittedName>
        <fullName evidence="1">Uncharacterized protein</fullName>
    </submittedName>
</protein>
<name>A0A5M3T5G3_LIMPL</name>
<comment type="caution">
    <text evidence="1">The sequence shown here is derived from an EMBL/GenBank/DDBJ whole genome shotgun (WGS) entry which is preliminary data.</text>
</comment>
<dbReference type="Proteomes" id="UP000326169">
    <property type="component" value="Unassembled WGS sequence"/>
</dbReference>
<evidence type="ECO:0000313" key="2">
    <source>
        <dbReference type="Proteomes" id="UP000326169"/>
    </source>
</evidence>
<organism evidence="1 2">
    <name type="scientific">Limnospira platensis NIES-46</name>
    <dbReference type="NCBI Taxonomy" id="1236695"/>
    <lineage>
        <taxon>Bacteria</taxon>
        <taxon>Bacillati</taxon>
        <taxon>Cyanobacteriota</taxon>
        <taxon>Cyanophyceae</taxon>
        <taxon>Oscillatoriophycideae</taxon>
        <taxon>Oscillatoriales</taxon>
        <taxon>Sirenicapillariaceae</taxon>
        <taxon>Limnospira</taxon>
    </lineage>
</organism>
<reference evidence="1 2" key="1">
    <citation type="journal article" date="2019" name="J Genomics">
        <title>The Draft Genome of a Hydrogen-producing Cyanobacterium, Arthrospira platensis NIES-46.</title>
        <authorList>
            <person name="Suzuki S."/>
            <person name="Yamaguchi H."/>
            <person name="Kawachi M."/>
        </authorList>
    </citation>
    <scope>NUCLEOTIDE SEQUENCE [LARGE SCALE GENOMIC DNA]</scope>
    <source>
        <strain evidence="1 2">NIES-46</strain>
    </source>
</reference>
<gene>
    <name evidence="1" type="ORF">NIES46_17370</name>
</gene>
<sequence>MGNICVIGPRASGKTTYLAGLSQFPEYQGSRSQYSIEPLNDETYRLAEDAEQTICKGLAVEPTVLGDRIRSVDDLPDYSFKIEVKPGFLKPKIDIQLTVRDYPGEVFDKILQPSPDPILEEFIDECFRADVDGCLLLFTEWESSRDSFYSRLIKQFVKIMDEHDRLDNYRLAVAMSKCERGEIWPGRLDPETDLFGIYLKKTLTTLKKNIPPQNLRFFGMSTFGVLGQSDPRPNRADAGGTDGRVSILREQNRWQPYNLVEPLCWLSTGKI</sequence>
<dbReference type="InterPro" id="IPR027417">
    <property type="entry name" value="P-loop_NTPase"/>
</dbReference>